<dbReference type="InterPro" id="IPR012292">
    <property type="entry name" value="Globin/Proto"/>
</dbReference>
<dbReference type="RefSeq" id="WP_200466321.1">
    <property type="nucleotide sequence ID" value="NZ_JAENRR010000052.1"/>
</dbReference>
<keyword evidence="2" id="KW-1185">Reference proteome</keyword>
<sequence>MAKSNLQTRDDIEKLVRTFYSKVQIDDLLGPFFNKMIKSDEEWEKHYQLLTAFWELNLMDKKGFDGNPARAHNKVDKSFMHSITTKHFDRWLELWTLTIDNLFEGEYADKAKLRAQNMAKGMYKKILDQRPGGFILPGNPSDIKFG</sequence>
<reference evidence="1 2" key="1">
    <citation type="submission" date="2021-01" db="EMBL/GenBank/DDBJ databases">
        <title>Carboxyliciviraga sp.nov., isolated from coastal sediments.</title>
        <authorList>
            <person name="Lu D."/>
            <person name="Zhang T."/>
        </authorList>
    </citation>
    <scope>NUCLEOTIDE SEQUENCE [LARGE SCALE GENOMIC DNA]</scope>
    <source>
        <strain evidence="1 2">N1Y132</strain>
    </source>
</reference>
<dbReference type="Gene3D" id="1.10.490.10">
    <property type="entry name" value="Globins"/>
    <property type="match status" value="1"/>
</dbReference>
<name>A0ABS1HN52_9BACT</name>
<accession>A0ABS1HN52</accession>
<dbReference type="InterPro" id="IPR009050">
    <property type="entry name" value="Globin-like_sf"/>
</dbReference>
<protein>
    <submittedName>
        <fullName evidence="1">Group III truncated hemoglobin</fullName>
    </submittedName>
</protein>
<dbReference type="EMBL" id="JAENRR010000052">
    <property type="protein sequence ID" value="MBK3519102.1"/>
    <property type="molecule type" value="Genomic_DNA"/>
</dbReference>
<dbReference type="Proteomes" id="UP000605676">
    <property type="component" value="Unassembled WGS sequence"/>
</dbReference>
<dbReference type="CDD" id="cd08916">
    <property type="entry name" value="TrHb3_P"/>
    <property type="match status" value="1"/>
</dbReference>
<organism evidence="1 2">
    <name type="scientific">Carboxylicivirga marina</name>
    <dbReference type="NCBI Taxonomy" id="2800988"/>
    <lineage>
        <taxon>Bacteria</taxon>
        <taxon>Pseudomonadati</taxon>
        <taxon>Bacteroidota</taxon>
        <taxon>Bacteroidia</taxon>
        <taxon>Marinilabiliales</taxon>
        <taxon>Marinilabiliaceae</taxon>
        <taxon>Carboxylicivirga</taxon>
    </lineage>
</organism>
<dbReference type="SUPFAM" id="SSF46458">
    <property type="entry name" value="Globin-like"/>
    <property type="match status" value="1"/>
</dbReference>
<proteinExistence type="predicted"/>
<evidence type="ECO:0000313" key="2">
    <source>
        <dbReference type="Proteomes" id="UP000605676"/>
    </source>
</evidence>
<gene>
    <name evidence="1" type="ORF">JIV24_17270</name>
</gene>
<comment type="caution">
    <text evidence="1">The sequence shown here is derived from an EMBL/GenBank/DDBJ whole genome shotgun (WGS) entry which is preliminary data.</text>
</comment>
<evidence type="ECO:0000313" key="1">
    <source>
        <dbReference type="EMBL" id="MBK3519102.1"/>
    </source>
</evidence>